<name>A0A4Q0NTI7_9FLAO</name>
<evidence type="ECO:0000313" key="2">
    <source>
        <dbReference type="EMBL" id="RXG14216.1"/>
    </source>
</evidence>
<organism evidence="2 3">
    <name type="scientific">Leeuwenhoekiella aestuarii</name>
    <dbReference type="NCBI Taxonomy" id="2249426"/>
    <lineage>
        <taxon>Bacteria</taxon>
        <taxon>Pseudomonadati</taxon>
        <taxon>Bacteroidota</taxon>
        <taxon>Flavobacteriia</taxon>
        <taxon>Flavobacteriales</taxon>
        <taxon>Flavobacteriaceae</taxon>
        <taxon>Leeuwenhoekiella</taxon>
    </lineage>
</organism>
<evidence type="ECO:0000256" key="1">
    <source>
        <dbReference type="SAM" id="SignalP"/>
    </source>
</evidence>
<dbReference type="AlphaFoldDB" id="A0A4Q0NTI7"/>
<feature type="signal peptide" evidence="1">
    <location>
        <begin position="1"/>
        <end position="24"/>
    </location>
</feature>
<evidence type="ECO:0008006" key="4">
    <source>
        <dbReference type="Google" id="ProtNLM"/>
    </source>
</evidence>
<dbReference type="Proteomes" id="UP000289821">
    <property type="component" value="Unassembled WGS sequence"/>
</dbReference>
<proteinExistence type="predicted"/>
<gene>
    <name evidence="2" type="ORF">DSM04_104324</name>
</gene>
<dbReference type="OrthoDB" id="1439476at2"/>
<reference evidence="2 3" key="1">
    <citation type="submission" date="2018-07" db="EMBL/GenBank/DDBJ databases">
        <title>Leeuwenhoekiella genomics.</title>
        <authorList>
            <person name="Tahon G."/>
            <person name="Willems A."/>
        </authorList>
    </citation>
    <scope>NUCLEOTIDE SEQUENCE [LARGE SCALE GENOMIC DNA]</scope>
    <source>
        <strain evidence="2 3">R-50232</strain>
    </source>
</reference>
<keyword evidence="1" id="KW-0732">Signal</keyword>
<protein>
    <recommendedName>
        <fullName evidence="4">Lipoprotein</fullName>
    </recommendedName>
</protein>
<dbReference type="EMBL" id="QOVI01000004">
    <property type="protein sequence ID" value="RXG14216.1"/>
    <property type="molecule type" value="Genomic_DNA"/>
</dbReference>
<sequence length="149" mass="16594">MHRFSKLIAPVFLTLLLVSCGATPGFTSSQDTTLPNAPDYTYIDTKGNVYSISTKKLIYDPVSEDNTIDGLDDEGRHLELNIALNDYAKMAAACEQQLTTPQKELPANYTGYVIPTLTRKTAEETEQIDLSIKAVDELDYIIKPFLKDE</sequence>
<evidence type="ECO:0000313" key="3">
    <source>
        <dbReference type="Proteomes" id="UP000289821"/>
    </source>
</evidence>
<comment type="caution">
    <text evidence="2">The sequence shown here is derived from an EMBL/GenBank/DDBJ whole genome shotgun (WGS) entry which is preliminary data.</text>
</comment>
<dbReference type="RefSeq" id="WP_128761630.1">
    <property type="nucleotide sequence ID" value="NZ_QOVI01000004.1"/>
</dbReference>
<accession>A0A4Q0NTI7</accession>
<keyword evidence="3" id="KW-1185">Reference proteome</keyword>
<dbReference type="PROSITE" id="PS51257">
    <property type="entry name" value="PROKAR_LIPOPROTEIN"/>
    <property type="match status" value="1"/>
</dbReference>
<feature type="chain" id="PRO_5020976749" description="Lipoprotein" evidence="1">
    <location>
        <begin position="25"/>
        <end position="149"/>
    </location>
</feature>